<comment type="caution">
    <text evidence="2">The sequence shown here is derived from an EMBL/GenBank/DDBJ whole genome shotgun (WGS) entry which is preliminary data.</text>
</comment>
<evidence type="ECO:0000256" key="1">
    <source>
        <dbReference type="SAM" id="Phobius"/>
    </source>
</evidence>
<gene>
    <name evidence="2" type="ORF">RHGRI_018947</name>
</gene>
<reference evidence="2" key="1">
    <citation type="submission" date="2020-08" db="EMBL/GenBank/DDBJ databases">
        <title>Plant Genome Project.</title>
        <authorList>
            <person name="Zhang R.-G."/>
        </authorList>
    </citation>
    <scope>NUCLEOTIDE SEQUENCE</scope>
    <source>
        <strain evidence="2">WSP0</strain>
        <tissue evidence="2">Leaf</tissue>
    </source>
</reference>
<organism evidence="2 3">
    <name type="scientific">Rhododendron griersonianum</name>
    <dbReference type="NCBI Taxonomy" id="479676"/>
    <lineage>
        <taxon>Eukaryota</taxon>
        <taxon>Viridiplantae</taxon>
        <taxon>Streptophyta</taxon>
        <taxon>Embryophyta</taxon>
        <taxon>Tracheophyta</taxon>
        <taxon>Spermatophyta</taxon>
        <taxon>Magnoliopsida</taxon>
        <taxon>eudicotyledons</taxon>
        <taxon>Gunneridae</taxon>
        <taxon>Pentapetalae</taxon>
        <taxon>asterids</taxon>
        <taxon>Ericales</taxon>
        <taxon>Ericaceae</taxon>
        <taxon>Ericoideae</taxon>
        <taxon>Rhodoreae</taxon>
        <taxon>Rhododendron</taxon>
    </lineage>
</organism>
<keyword evidence="3" id="KW-1185">Reference proteome</keyword>
<evidence type="ECO:0000313" key="2">
    <source>
        <dbReference type="EMBL" id="KAG5538195.1"/>
    </source>
</evidence>
<evidence type="ECO:0000313" key="3">
    <source>
        <dbReference type="Proteomes" id="UP000823749"/>
    </source>
</evidence>
<proteinExistence type="predicted"/>
<dbReference type="Proteomes" id="UP000823749">
    <property type="component" value="Chromosome 7"/>
</dbReference>
<dbReference type="AlphaFoldDB" id="A0AAV6JDH1"/>
<feature type="transmembrane region" description="Helical" evidence="1">
    <location>
        <begin position="40"/>
        <end position="69"/>
    </location>
</feature>
<keyword evidence="1" id="KW-0472">Membrane</keyword>
<accession>A0AAV6JDH1</accession>
<dbReference type="EMBL" id="JACTNZ010000007">
    <property type="protein sequence ID" value="KAG5538195.1"/>
    <property type="molecule type" value="Genomic_DNA"/>
</dbReference>
<protein>
    <submittedName>
        <fullName evidence="2">Uncharacterized protein</fullName>
    </submittedName>
</protein>
<sequence>MSMAAAMELVFSSGDAADCELDFTRRLSSATRWGDSVGQINRISVFFGFLSVGFCFVFFPFDCICIYCVMV</sequence>
<keyword evidence="1" id="KW-1133">Transmembrane helix</keyword>
<keyword evidence="1" id="KW-0812">Transmembrane</keyword>
<name>A0AAV6JDH1_9ERIC</name>